<keyword evidence="2 3" id="KW-1133">Transmembrane helix</keyword>
<dbReference type="InterPro" id="IPR009825">
    <property type="entry name" value="ECF_substrate-spec-like"/>
</dbReference>
<evidence type="ECO:0000256" key="2">
    <source>
        <dbReference type="ARBA" id="ARBA00022989"/>
    </source>
</evidence>
<feature type="transmembrane region" description="Helical" evidence="3">
    <location>
        <begin position="151"/>
        <end position="168"/>
    </location>
</feature>
<dbReference type="Pfam" id="PF07155">
    <property type="entry name" value="ECF-ribofla_trS"/>
    <property type="match status" value="1"/>
</dbReference>
<dbReference type="PANTHER" id="PTHR37815">
    <property type="entry name" value="UPF0397 PROTEIN BC_2624-RELATED"/>
    <property type="match status" value="1"/>
</dbReference>
<dbReference type="Gene3D" id="1.10.1760.20">
    <property type="match status" value="1"/>
</dbReference>
<dbReference type="GO" id="GO:0016020">
    <property type="term" value="C:membrane"/>
    <property type="evidence" value="ECO:0007669"/>
    <property type="project" value="InterPro"/>
</dbReference>
<keyword evidence="1 3" id="KW-0812">Transmembrane</keyword>
<keyword evidence="5" id="KW-1185">Reference proteome</keyword>
<gene>
    <name evidence="4" type="ORF">LJ207_03645</name>
</gene>
<dbReference type="PANTHER" id="PTHR37815:SF3">
    <property type="entry name" value="UPF0397 PROTEIN SPR0429"/>
    <property type="match status" value="1"/>
</dbReference>
<comment type="caution">
    <text evidence="4">The sequence shown here is derived from an EMBL/GenBank/DDBJ whole genome shotgun (WGS) entry which is preliminary data.</text>
</comment>
<reference evidence="4 5" key="1">
    <citation type="submission" date="2021-10" db="EMBL/GenBank/DDBJ databases">
        <authorList>
            <person name="Grouzdev D.S."/>
            <person name="Pantiukh K.S."/>
            <person name="Krutkina M.S."/>
        </authorList>
    </citation>
    <scope>NUCLEOTIDE SEQUENCE [LARGE SCALE GENOMIC DNA]</scope>
    <source>
        <strain evidence="4 5">Z-7514</strain>
    </source>
</reference>
<sequence length="178" mass="19371">MENRENIQQKLKKLDFKNMDTRIISFLALFIAFTAVATYLHIPGPSSSYFNLGEVAIYTIALTFGPKAGGIAGGVGSALMDLILGYSIWAPFTFVIKGLEGYVVGKIAHKEGETKFNRNILAIAAGGSIMIIGYALTKAYLLSWAFVPPEIVIDLAQMITGGVVAIPLSHHLNNYFRK</sequence>
<feature type="transmembrane region" description="Helical" evidence="3">
    <location>
        <begin position="21"/>
        <end position="42"/>
    </location>
</feature>
<accession>A0AAW4WX31</accession>
<dbReference type="EMBL" id="JAJFAT010000003">
    <property type="protein sequence ID" value="MCC3144413.1"/>
    <property type="molecule type" value="Genomic_DNA"/>
</dbReference>
<feature type="transmembrane region" description="Helical" evidence="3">
    <location>
        <begin position="83"/>
        <end position="104"/>
    </location>
</feature>
<evidence type="ECO:0000256" key="3">
    <source>
        <dbReference type="SAM" id="Phobius"/>
    </source>
</evidence>
<organism evidence="4 5">
    <name type="scientific">Halanaerobium polyolivorans</name>
    <dbReference type="NCBI Taxonomy" id="2886943"/>
    <lineage>
        <taxon>Bacteria</taxon>
        <taxon>Bacillati</taxon>
        <taxon>Bacillota</taxon>
        <taxon>Clostridia</taxon>
        <taxon>Halanaerobiales</taxon>
        <taxon>Halanaerobiaceae</taxon>
        <taxon>Halanaerobium</taxon>
    </lineage>
</organism>
<evidence type="ECO:0000256" key="1">
    <source>
        <dbReference type="ARBA" id="ARBA00022692"/>
    </source>
</evidence>
<proteinExistence type="predicted"/>
<dbReference type="Proteomes" id="UP001199296">
    <property type="component" value="Unassembled WGS sequence"/>
</dbReference>
<feature type="transmembrane region" description="Helical" evidence="3">
    <location>
        <begin position="116"/>
        <end position="136"/>
    </location>
</feature>
<evidence type="ECO:0000313" key="5">
    <source>
        <dbReference type="Proteomes" id="UP001199296"/>
    </source>
</evidence>
<dbReference type="RefSeq" id="WP_229344162.1">
    <property type="nucleotide sequence ID" value="NZ_JAJFAT010000003.1"/>
</dbReference>
<dbReference type="AlphaFoldDB" id="A0AAW4WX31"/>
<protein>
    <submittedName>
        <fullName evidence="4">ECF transporter S component</fullName>
    </submittedName>
</protein>
<name>A0AAW4WX31_9FIRM</name>
<keyword evidence="3" id="KW-0472">Membrane</keyword>
<evidence type="ECO:0000313" key="4">
    <source>
        <dbReference type="EMBL" id="MCC3144413.1"/>
    </source>
</evidence>